<evidence type="ECO:0000256" key="6">
    <source>
        <dbReference type="ARBA" id="ARBA00022692"/>
    </source>
</evidence>
<evidence type="ECO:0000256" key="5">
    <source>
        <dbReference type="ARBA" id="ARBA00022448"/>
    </source>
</evidence>
<keyword evidence="8" id="KW-0863">Zinc-finger</keyword>
<keyword evidence="5" id="KW-0813">Transport</keyword>
<accession>A0AAF0JAJ5</accession>
<evidence type="ECO:0000313" key="18">
    <source>
        <dbReference type="Proteomes" id="UP001219933"/>
    </source>
</evidence>
<keyword evidence="6" id="KW-0812">Transmembrane</keyword>
<keyword evidence="7" id="KW-0479">Metal-binding</keyword>
<keyword evidence="17" id="KW-0436">Ligase</keyword>
<evidence type="ECO:0000256" key="11">
    <source>
        <dbReference type="ARBA" id="ARBA00022989"/>
    </source>
</evidence>
<evidence type="ECO:0000259" key="16">
    <source>
        <dbReference type="Pfam" id="PF04757"/>
    </source>
</evidence>
<evidence type="ECO:0000256" key="2">
    <source>
        <dbReference type="ARBA" id="ARBA00004906"/>
    </source>
</evidence>
<evidence type="ECO:0000256" key="3">
    <source>
        <dbReference type="ARBA" id="ARBA00008704"/>
    </source>
</evidence>
<sequence length="417" mass="47235">MDVLSNIDPTSSGGAAADPFRPSFFELMAQEQLASLLKPAIRYVITVVAQRHPRYLLRIVNRFDELYALLMYAVNRHYLRTWNASFTENFYGLARRRRPGVSIDKTASAVSPATLRASQLLTPKQINRSLFILTGLPYIGTKLDEYWEHLGGGVVDDDNDVFGDAQMRTNFDSGVIRGNETYFRRTKRQFEDLYRKYYPYAKVLFQLWMLKYNISYLFGQSPYWRPWLRRLRVDIRRVQGDEQPLVSTASRALPALTQRPGLFAAVLVQKAFSSVFELLKYALPASIFFFKFLEWWYSPSNPRRRGGGGASEGSAQIDPPRVLLPHSRGVVAQHPDTWKKPQVVGKLAEGAADGATRLLHNSCPLCGATPIQNASVLPTGYAFCYTCAHSYVDKWHRCPVTLVPLAGGVEQIRKVLT</sequence>
<keyword evidence="18" id="KW-1185">Reference proteome</keyword>
<dbReference type="EMBL" id="CP119878">
    <property type="protein sequence ID" value="WFD34366.1"/>
    <property type="molecule type" value="Genomic_DNA"/>
</dbReference>
<dbReference type="GO" id="GO:0004842">
    <property type="term" value="F:ubiquitin-protein transferase activity"/>
    <property type="evidence" value="ECO:0007669"/>
    <property type="project" value="TreeGrafter"/>
</dbReference>
<dbReference type="InterPro" id="IPR006845">
    <property type="entry name" value="Pex_N"/>
</dbReference>
<evidence type="ECO:0000256" key="1">
    <source>
        <dbReference type="ARBA" id="ARBA00004585"/>
    </source>
</evidence>
<dbReference type="Pfam" id="PF04757">
    <property type="entry name" value="Pex2_Pex12"/>
    <property type="match status" value="1"/>
</dbReference>
<dbReference type="PIRSF" id="PIRSF038074">
    <property type="entry name" value="Peroxisome_assembly_p12"/>
    <property type="match status" value="1"/>
</dbReference>
<dbReference type="GO" id="GO:0016874">
    <property type="term" value="F:ligase activity"/>
    <property type="evidence" value="ECO:0007669"/>
    <property type="project" value="UniProtKB-KW"/>
</dbReference>
<dbReference type="SUPFAM" id="SSF57850">
    <property type="entry name" value="RING/U-box"/>
    <property type="match status" value="1"/>
</dbReference>
<evidence type="ECO:0000256" key="15">
    <source>
        <dbReference type="ARBA" id="ARBA00034505"/>
    </source>
</evidence>
<keyword evidence="12" id="KW-0472">Membrane</keyword>
<reference evidence="17" key="1">
    <citation type="submission" date="2023-03" db="EMBL/GenBank/DDBJ databases">
        <title>Mating type loci evolution in Malassezia.</title>
        <authorList>
            <person name="Coelho M.A."/>
        </authorList>
    </citation>
    <scope>NUCLEOTIDE SEQUENCE</scope>
    <source>
        <strain evidence="17">CBS 11721</strain>
    </source>
</reference>
<proteinExistence type="inferred from homology"/>
<gene>
    <name evidence="17" type="primary">PEX12</name>
    <name evidence="17" type="ORF">MCUN1_001205</name>
</gene>
<dbReference type="GO" id="GO:0016562">
    <property type="term" value="P:protein import into peroxisome matrix, receptor recycling"/>
    <property type="evidence" value="ECO:0007669"/>
    <property type="project" value="UniProtKB-ARBA"/>
</dbReference>
<dbReference type="GO" id="GO:0006513">
    <property type="term" value="P:protein monoubiquitination"/>
    <property type="evidence" value="ECO:0007669"/>
    <property type="project" value="TreeGrafter"/>
</dbReference>
<keyword evidence="9" id="KW-0862">Zinc</keyword>
<dbReference type="Proteomes" id="UP001219933">
    <property type="component" value="Chromosome 2"/>
</dbReference>
<dbReference type="PANTHER" id="PTHR12888">
    <property type="entry name" value="PEROXISOME ASSEMBLY PROTEIN 12 PEROXIN-12"/>
    <property type="match status" value="1"/>
</dbReference>
<keyword evidence="11" id="KW-1133">Transmembrane helix</keyword>
<dbReference type="AlphaFoldDB" id="A0AAF0JAJ5"/>
<comment type="pathway">
    <text evidence="2">Protein modification; protein ubiquitination.</text>
</comment>
<dbReference type="GO" id="GO:1990429">
    <property type="term" value="C:peroxisomal importomer complex"/>
    <property type="evidence" value="ECO:0007669"/>
    <property type="project" value="TreeGrafter"/>
</dbReference>
<protein>
    <recommendedName>
        <fullName evidence="4">Peroxisome assembly protein 12</fullName>
    </recommendedName>
    <alternativeName>
        <fullName evidence="14">Peroxin-12</fullName>
    </alternativeName>
</protein>
<evidence type="ECO:0000256" key="8">
    <source>
        <dbReference type="ARBA" id="ARBA00022771"/>
    </source>
</evidence>
<comment type="similarity">
    <text evidence="3">Belongs to the pex2/pex10/pex12 family.</text>
</comment>
<evidence type="ECO:0000256" key="7">
    <source>
        <dbReference type="ARBA" id="ARBA00022723"/>
    </source>
</evidence>
<feature type="domain" description="Pex N-terminal" evidence="16">
    <location>
        <begin position="30"/>
        <end position="298"/>
    </location>
</feature>
<evidence type="ECO:0000256" key="4">
    <source>
        <dbReference type="ARBA" id="ARBA00018980"/>
    </source>
</evidence>
<name>A0AAF0JAJ5_9BASI</name>
<comment type="subcellular location">
    <subcellularLocation>
        <location evidence="1">Peroxisome membrane</location>
        <topology evidence="1">Multi-pass membrane protein</topology>
    </subcellularLocation>
</comment>
<dbReference type="GO" id="GO:0008270">
    <property type="term" value="F:zinc ion binding"/>
    <property type="evidence" value="ECO:0007669"/>
    <property type="project" value="UniProtKB-KW"/>
</dbReference>
<keyword evidence="10" id="KW-0653">Protein transport</keyword>
<evidence type="ECO:0000256" key="10">
    <source>
        <dbReference type="ARBA" id="ARBA00022927"/>
    </source>
</evidence>
<evidence type="ECO:0000256" key="9">
    <source>
        <dbReference type="ARBA" id="ARBA00022833"/>
    </source>
</evidence>
<evidence type="ECO:0000313" key="17">
    <source>
        <dbReference type="EMBL" id="WFD34366.1"/>
    </source>
</evidence>
<keyword evidence="13" id="KW-0576">Peroxisome</keyword>
<comment type="subunit">
    <text evidence="15">Component of the PEX2-PEX10-PEX12 retrotranslocation channel, composed of PEX2, PEX10 and PEX12.</text>
</comment>
<dbReference type="InterPro" id="IPR017375">
    <property type="entry name" value="PEX12"/>
</dbReference>
<evidence type="ECO:0000256" key="14">
    <source>
        <dbReference type="ARBA" id="ARBA00029692"/>
    </source>
</evidence>
<organism evidence="17 18">
    <name type="scientific">Malassezia cuniculi</name>
    <dbReference type="NCBI Taxonomy" id="948313"/>
    <lineage>
        <taxon>Eukaryota</taxon>
        <taxon>Fungi</taxon>
        <taxon>Dikarya</taxon>
        <taxon>Basidiomycota</taxon>
        <taxon>Ustilaginomycotina</taxon>
        <taxon>Malasseziomycetes</taxon>
        <taxon>Malasseziales</taxon>
        <taxon>Malasseziaceae</taxon>
        <taxon>Malassezia</taxon>
    </lineage>
</organism>
<dbReference type="PANTHER" id="PTHR12888:SF0">
    <property type="entry name" value="PEROXISOME ASSEMBLY PROTEIN 12"/>
    <property type="match status" value="1"/>
</dbReference>
<dbReference type="GO" id="GO:0005778">
    <property type="term" value="C:peroxisomal membrane"/>
    <property type="evidence" value="ECO:0007669"/>
    <property type="project" value="UniProtKB-SubCell"/>
</dbReference>
<evidence type="ECO:0000256" key="13">
    <source>
        <dbReference type="ARBA" id="ARBA00023140"/>
    </source>
</evidence>
<evidence type="ECO:0000256" key="12">
    <source>
        <dbReference type="ARBA" id="ARBA00023136"/>
    </source>
</evidence>